<organism evidence="1 2">
    <name type="scientific">Sphaerulina musiva (strain SO2202)</name>
    <name type="common">Poplar stem canker fungus</name>
    <name type="synonym">Septoria musiva</name>
    <dbReference type="NCBI Taxonomy" id="692275"/>
    <lineage>
        <taxon>Eukaryota</taxon>
        <taxon>Fungi</taxon>
        <taxon>Dikarya</taxon>
        <taxon>Ascomycota</taxon>
        <taxon>Pezizomycotina</taxon>
        <taxon>Dothideomycetes</taxon>
        <taxon>Dothideomycetidae</taxon>
        <taxon>Mycosphaerellales</taxon>
        <taxon>Mycosphaerellaceae</taxon>
        <taxon>Sphaerulina</taxon>
    </lineage>
</organism>
<proteinExistence type="predicted"/>
<evidence type="ECO:0000313" key="1">
    <source>
        <dbReference type="EMBL" id="EMF08271.1"/>
    </source>
</evidence>
<protein>
    <submittedName>
        <fullName evidence="1">Uncharacterized protein</fullName>
    </submittedName>
</protein>
<sequence>MRFSVVATAAFAGAAIAAPAAQPVAENEKRLAGFVAFGLGSLATWAAGKFGLIPRDLTLAEGDVPYEKAAELFAEDAVDFLSKKAKPSEATVCIDVPYTVADESKAHDVGGFDFEGLGNQTIFDCFVLSGPNTMTVDLEQGKTTPDSVAVRAGPGVWNATTGVLTL</sequence>
<dbReference type="RefSeq" id="XP_016756392.1">
    <property type="nucleotide sequence ID" value="XM_016907162.1"/>
</dbReference>
<keyword evidence="2" id="KW-1185">Reference proteome</keyword>
<dbReference type="GeneID" id="27904299"/>
<dbReference type="OrthoDB" id="3478218at2759"/>
<name>M3CX73_SPHMS</name>
<reference evidence="1 2" key="1">
    <citation type="journal article" date="2012" name="PLoS Pathog.">
        <title>Diverse lifestyles and strategies of plant pathogenesis encoded in the genomes of eighteen Dothideomycetes fungi.</title>
        <authorList>
            <person name="Ohm R.A."/>
            <person name="Feau N."/>
            <person name="Henrissat B."/>
            <person name="Schoch C.L."/>
            <person name="Horwitz B.A."/>
            <person name="Barry K.W."/>
            <person name="Condon B.J."/>
            <person name="Copeland A.C."/>
            <person name="Dhillon B."/>
            <person name="Glaser F."/>
            <person name="Hesse C.N."/>
            <person name="Kosti I."/>
            <person name="LaButti K."/>
            <person name="Lindquist E.A."/>
            <person name="Lucas S."/>
            <person name="Salamov A.A."/>
            <person name="Bradshaw R.E."/>
            <person name="Ciuffetti L."/>
            <person name="Hamelin R.C."/>
            <person name="Kema G.H.J."/>
            <person name="Lawrence C."/>
            <person name="Scott J.A."/>
            <person name="Spatafora J.W."/>
            <person name="Turgeon B.G."/>
            <person name="de Wit P.J.G.M."/>
            <person name="Zhong S."/>
            <person name="Goodwin S.B."/>
            <person name="Grigoriev I.V."/>
        </authorList>
    </citation>
    <scope>NUCLEOTIDE SEQUENCE [LARGE SCALE GENOMIC DNA]</scope>
    <source>
        <strain evidence="1 2">SO2202</strain>
    </source>
</reference>
<evidence type="ECO:0000313" key="2">
    <source>
        <dbReference type="Proteomes" id="UP000016931"/>
    </source>
</evidence>
<dbReference type="Proteomes" id="UP000016931">
    <property type="component" value="Unassembled WGS sequence"/>
</dbReference>
<dbReference type="HOGENOM" id="CLU_1603774_0_0_1"/>
<accession>M3CX73</accession>
<gene>
    <name evidence="1" type="ORF">SEPMUDRAFT_151972</name>
</gene>
<dbReference type="EMBL" id="KB456271">
    <property type="protein sequence ID" value="EMF08271.1"/>
    <property type="molecule type" value="Genomic_DNA"/>
</dbReference>
<dbReference type="AlphaFoldDB" id="M3CX73"/>